<gene>
    <name evidence="2" type="ORF">TCEL_00452</name>
</gene>
<dbReference type="PANTHER" id="PTHR34821">
    <property type="entry name" value="INNER MEMBRANE PROTEIN YDCZ"/>
    <property type="match status" value="1"/>
</dbReference>
<keyword evidence="1" id="KW-0812">Transmembrane</keyword>
<evidence type="ECO:0000256" key="1">
    <source>
        <dbReference type="SAM" id="Phobius"/>
    </source>
</evidence>
<dbReference type="GO" id="GO:0005886">
    <property type="term" value="C:plasma membrane"/>
    <property type="evidence" value="ECO:0007669"/>
    <property type="project" value="TreeGrafter"/>
</dbReference>
<sequence length="62" mass="6686">MRGVSELGPTYSVSTILISQLITAAVIDFFGLFGTEKIPFHFTKVVGVILMVAGIIIFKLKG</sequence>
<dbReference type="AlphaFoldDB" id="R7RSP4"/>
<dbReference type="InterPro" id="IPR006750">
    <property type="entry name" value="YdcZ"/>
</dbReference>
<proteinExistence type="predicted"/>
<feature type="transmembrane region" description="Helical" evidence="1">
    <location>
        <begin position="38"/>
        <end position="58"/>
    </location>
</feature>
<feature type="transmembrane region" description="Helical" evidence="1">
    <location>
        <begin position="12"/>
        <end position="32"/>
    </location>
</feature>
<keyword evidence="1" id="KW-0472">Membrane</keyword>
<protein>
    <submittedName>
        <fullName evidence="2">Putative membrane protein</fullName>
    </submittedName>
</protein>
<accession>R7RSP4</accession>
<dbReference type="EMBL" id="CAVN010000097">
    <property type="protein sequence ID" value="CDF58406.1"/>
    <property type="molecule type" value="Genomic_DNA"/>
</dbReference>
<dbReference type="PANTHER" id="PTHR34821:SF3">
    <property type="entry name" value="MEMBRANE PROTEIN"/>
    <property type="match status" value="1"/>
</dbReference>
<dbReference type="HOGENOM" id="CLU_182792_0_0_9"/>
<comment type="caution">
    <text evidence="2">The sequence shown here is derived from an EMBL/GenBank/DDBJ whole genome shotgun (WGS) entry which is preliminary data.</text>
</comment>
<reference evidence="2" key="1">
    <citation type="submission" date="2013-03" db="EMBL/GenBank/DDBJ databases">
        <title>Draft genome sequence of the hydrogen-ethanol-producing anaerobic alkalithermophilic Caloramator celere.</title>
        <authorList>
            <person name="Ciranna A."/>
            <person name="Larjo A."/>
            <person name="Kivisto A."/>
            <person name="Santala V."/>
            <person name="Roos C."/>
            <person name="Karp M."/>
        </authorList>
    </citation>
    <scope>NUCLEOTIDE SEQUENCE [LARGE SCALE GENOMIC DNA]</scope>
    <source>
        <strain evidence="2">DSM 8682</strain>
    </source>
</reference>
<evidence type="ECO:0000313" key="3">
    <source>
        <dbReference type="Proteomes" id="UP000014923"/>
    </source>
</evidence>
<keyword evidence="1" id="KW-1133">Transmembrane helix</keyword>
<dbReference type="eggNOG" id="COG3238">
    <property type="taxonomic scope" value="Bacteria"/>
</dbReference>
<dbReference type="Proteomes" id="UP000014923">
    <property type="component" value="Unassembled WGS sequence"/>
</dbReference>
<organism evidence="2 3">
    <name type="scientific">Thermobrachium celere DSM 8682</name>
    <dbReference type="NCBI Taxonomy" id="941824"/>
    <lineage>
        <taxon>Bacteria</taxon>
        <taxon>Bacillati</taxon>
        <taxon>Bacillota</taxon>
        <taxon>Clostridia</taxon>
        <taxon>Eubacteriales</taxon>
        <taxon>Clostridiaceae</taxon>
        <taxon>Thermobrachium</taxon>
    </lineage>
</organism>
<name>R7RSP4_9CLOT</name>
<dbReference type="Pfam" id="PF04657">
    <property type="entry name" value="DMT_YdcZ"/>
    <property type="match status" value="1"/>
</dbReference>
<evidence type="ECO:0000313" key="2">
    <source>
        <dbReference type="EMBL" id="CDF58406.1"/>
    </source>
</evidence>
<keyword evidence="3" id="KW-1185">Reference proteome</keyword>